<organism evidence="2 3">
    <name type="scientific">Ideonella lacteola</name>
    <dbReference type="NCBI Taxonomy" id="2984193"/>
    <lineage>
        <taxon>Bacteria</taxon>
        <taxon>Pseudomonadati</taxon>
        <taxon>Pseudomonadota</taxon>
        <taxon>Betaproteobacteria</taxon>
        <taxon>Burkholderiales</taxon>
        <taxon>Sphaerotilaceae</taxon>
        <taxon>Ideonella</taxon>
    </lineage>
</organism>
<feature type="chain" id="PRO_5045334118" evidence="1">
    <location>
        <begin position="21"/>
        <end position="176"/>
    </location>
</feature>
<dbReference type="RefSeq" id="WP_341426512.1">
    <property type="nucleotide sequence ID" value="NZ_JBBUTG010000009.1"/>
</dbReference>
<keyword evidence="1" id="KW-0732">Signal</keyword>
<dbReference type="EMBL" id="JBBUTG010000009">
    <property type="protein sequence ID" value="MEK8032097.1"/>
    <property type="molecule type" value="Genomic_DNA"/>
</dbReference>
<name>A0ABU9BQ64_9BURK</name>
<reference evidence="2 3" key="1">
    <citation type="submission" date="2024-04" db="EMBL/GenBank/DDBJ databases">
        <title>Novel species of the genus Ideonella isolated from streams.</title>
        <authorList>
            <person name="Lu H."/>
        </authorList>
    </citation>
    <scope>NUCLEOTIDE SEQUENCE [LARGE SCALE GENOMIC DNA]</scope>
    <source>
        <strain evidence="2 3">DXS29W</strain>
    </source>
</reference>
<gene>
    <name evidence="2" type="ORF">AACH06_14820</name>
</gene>
<keyword evidence="3" id="KW-1185">Reference proteome</keyword>
<evidence type="ECO:0000256" key="1">
    <source>
        <dbReference type="SAM" id="SignalP"/>
    </source>
</evidence>
<sequence>MRRLGVWTVLSSVLSLTACGANTDELNQWMETQRREVKPNVEPIPAPKKFVPQPYASITGIEPFSSQKVTAGTKIDSSQSNAMLAAQLRRRKEPLEAYPIDAMKMVGTVTRQGKPHALIEVDRLLHYVKVGEYIGQNYGQITKIGETELLLRELVQDAAGEWIERTTTLQLQEKAQ</sequence>
<comment type="caution">
    <text evidence="2">The sequence shown here is derived from an EMBL/GenBank/DDBJ whole genome shotgun (WGS) entry which is preliminary data.</text>
</comment>
<dbReference type="InterPro" id="IPR007446">
    <property type="entry name" value="PilP"/>
</dbReference>
<dbReference type="Gene3D" id="2.30.30.830">
    <property type="match status" value="1"/>
</dbReference>
<accession>A0ABU9BQ64</accession>
<dbReference type="PIRSF" id="PIRSF016481">
    <property type="entry name" value="Pilus_assembly_PilP"/>
    <property type="match status" value="1"/>
</dbReference>
<dbReference type="PROSITE" id="PS51257">
    <property type="entry name" value="PROKAR_LIPOPROTEIN"/>
    <property type="match status" value="1"/>
</dbReference>
<protein>
    <submittedName>
        <fullName evidence="2">Pilus assembly protein PilP</fullName>
    </submittedName>
</protein>
<dbReference type="Proteomes" id="UP001371218">
    <property type="component" value="Unassembled WGS sequence"/>
</dbReference>
<evidence type="ECO:0000313" key="2">
    <source>
        <dbReference type="EMBL" id="MEK8032097.1"/>
    </source>
</evidence>
<proteinExistence type="predicted"/>
<feature type="signal peptide" evidence="1">
    <location>
        <begin position="1"/>
        <end position="20"/>
    </location>
</feature>
<dbReference type="Pfam" id="PF04351">
    <property type="entry name" value="PilP"/>
    <property type="match status" value="1"/>
</dbReference>
<evidence type="ECO:0000313" key="3">
    <source>
        <dbReference type="Proteomes" id="UP001371218"/>
    </source>
</evidence>